<dbReference type="Pfam" id="PF00702">
    <property type="entry name" value="Hydrolase"/>
    <property type="match status" value="1"/>
</dbReference>
<dbReference type="SFLD" id="SFLDG01129">
    <property type="entry name" value="C1.5:_HAD__Beta-PGM__Phosphata"/>
    <property type="match status" value="1"/>
</dbReference>
<gene>
    <name evidence="6" type="ORF">RM812_12700</name>
</gene>
<dbReference type="NCBIfam" id="TIGR01509">
    <property type="entry name" value="HAD-SF-IA-v3"/>
    <property type="match status" value="1"/>
</dbReference>
<evidence type="ECO:0000256" key="3">
    <source>
        <dbReference type="ARBA" id="ARBA00022723"/>
    </source>
</evidence>
<comment type="caution">
    <text evidence="6">The sequence shown here is derived from an EMBL/GenBank/DDBJ whole genome shotgun (WGS) entry which is preliminary data.</text>
</comment>
<reference evidence="6" key="1">
    <citation type="submission" date="2024-05" db="EMBL/GenBank/DDBJ databases">
        <title>30 novel species of actinomycetes from the DSMZ collection.</title>
        <authorList>
            <person name="Nouioui I."/>
        </authorList>
    </citation>
    <scope>NUCLEOTIDE SEQUENCE</scope>
    <source>
        <strain evidence="6">DSM 40712</strain>
    </source>
</reference>
<dbReference type="CDD" id="cd07505">
    <property type="entry name" value="HAD_BPGM-like"/>
    <property type="match status" value="1"/>
</dbReference>
<protein>
    <submittedName>
        <fullName evidence="6">HAD family phosphatase</fullName>
    </submittedName>
</protein>
<dbReference type="PANTHER" id="PTHR46193:SF10">
    <property type="entry name" value="6-PHOSPHOGLUCONATE PHOSPHATASE"/>
    <property type="match status" value="1"/>
</dbReference>
<evidence type="ECO:0000313" key="7">
    <source>
        <dbReference type="Proteomes" id="UP001180724"/>
    </source>
</evidence>
<keyword evidence="7" id="KW-1185">Reference proteome</keyword>
<comment type="cofactor">
    <cofactor evidence="1">
        <name>Mg(2+)</name>
        <dbReference type="ChEBI" id="CHEBI:18420"/>
    </cofactor>
</comment>
<sequence>MPTRNPPLLRWTPKAVVFDCDGTLMDTERHWQEARNRAFSAFGLTPPRGFAERAKGVHYADCGRLMAEETQKPELATGLTTALLEHFLALVADEPLTMPGAAEFVHLLSGRLPLAVASNCPAQVVEESLGWAGLRRHFQHIVVPSGTGDHTADARPATRERLEDLRPKPWPDVYAAAARLCGVRPQDALAVEDSQTGVESARRAGLRVVGVGPRPAEEEADRADLWVTALHAPDLLAWAGRWTTGPVLPAPGDRAGGDDSAASLGGRSAGVDETA</sequence>
<evidence type="ECO:0000256" key="2">
    <source>
        <dbReference type="ARBA" id="ARBA00006171"/>
    </source>
</evidence>
<dbReference type="InterPro" id="IPR036412">
    <property type="entry name" value="HAD-like_sf"/>
</dbReference>
<keyword evidence="4" id="KW-0460">Magnesium</keyword>
<dbReference type="RefSeq" id="WP_311572590.1">
    <property type="nucleotide sequence ID" value="NZ_JAVRFH010000010.1"/>
</dbReference>
<dbReference type="InterPro" id="IPR006439">
    <property type="entry name" value="HAD-SF_hydro_IA"/>
</dbReference>
<name>A0ABU3ALK2_9ACTN</name>
<evidence type="ECO:0000256" key="5">
    <source>
        <dbReference type="SAM" id="MobiDB-lite"/>
    </source>
</evidence>
<dbReference type="InterPro" id="IPR023214">
    <property type="entry name" value="HAD_sf"/>
</dbReference>
<dbReference type="PANTHER" id="PTHR46193">
    <property type="entry name" value="6-PHOSPHOGLUCONATE PHOSPHATASE"/>
    <property type="match status" value="1"/>
</dbReference>
<proteinExistence type="inferred from homology"/>
<comment type="similarity">
    <text evidence="2">Belongs to the HAD-like hydrolase superfamily. CbbY/CbbZ/Gph/YieH family.</text>
</comment>
<accession>A0ABU3ALK2</accession>
<dbReference type="SUPFAM" id="SSF56784">
    <property type="entry name" value="HAD-like"/>
    <property type="match status" value="1"/>
</dbReference>
<dbReference type="Proteomes" id="UP001180724">
    <property type="component" value="Unassembled WGS sequence"/>
</dbReference>
<dbReference type="InterPro" id="IPR023198">
    <property type="entry name" value="PGP-like_dom2"/>
</dbReference>
<evidence type="ECO:0000256" key="1">
    <source>
        <dbReference type="ARBA" id="ARBA00001946"/>
    </source>
</evidence>
<dbReference type="Gene3D" id="1.10.150.240">
    <property type="entry name" value="Putative phosphatase, domain 2"/>
    <property type="match status" value="1"/>
</dbReference>
<evidence type="ECO:0000313" key="6">
    <source>
        <dbReference type="EMBL" id="MDT0611079.1"/>
    </source>
</evidence>
<dbReference type="InterPro" id="IPR051600">
    <property type="entry name" value="Beta-PGM-like"/>
</dbReference>
<evidence type="ECO:0000256" key="4">
    <source>
        <dbReference type="ARBA" id="ARBA00022842"/>
    </source>
</evidence>
<keyword evidence="3" id="KW-0479">Metal-binding</keyword>
<feature type="compositionally biased region" description="Low complexity" evidence="5">
    <location>
        <begin position="250"/>
        <end position="266"/>
    </location>
</feature>
<dbReference type="Gene3D" id="3.40.50.1000">
    <property type="entry name" value="HAD superfamily/HAD-like"/>
    <property type="match status" value="1"/>
</dbReference>
<dbReference type="EMBL" id="JAVRFH010000010">
    <property type="protein sequence ID" value="MDT0611079.1"/>
    <property type="molecule type" value="Genomic_DNA"/>
</dbReference>
<organism evidence="6 7">
    <name type="scientific">Streptomyces lancefieldiae</name>
    <dbReference type="NCBI Taxonomy" id="3075520"/>
    <lineage>
        <taxon>Bacteria</taxon>
        <taxon>Bacillati</taxon>
        <taxon>Actinomycetota</taxon>
        <taxon>Actinomycetes</taxon>
        <taxon>Kitasatosporales</taxon>
        <taxon>Streptomycetaceae</taxon>
        <taxon>Streptomyces</taxon>
    </lineage>
</organism>
<feature type="region of interest" description="Disordered" evidence="5">
    <location>
        <begin position="249"/>
        <end position="275"/>
    </location>
</feature>
<dbReference type="SFLD" id="SFLDS00003">
    <property type="entry name" value="Haloacid_Dehalogenase"/>
    <property type="match status" value="1"/>
</dbReference>